<dbReference type="Proteomes" id="UP001595796">
    <property type="component" value="Unassembled WGS sequence"/>
</dbReference>
<reference evidence="2" key="1">
    <citation type="journal article" date="2019" name="Int. J. Syst. Evol. Microbiol.">
        <title>The Global Catalogue of Microorganisms (GCM) 10K type strain sequencing project: providing services to taxonomists for standard genome sequencing and annotation.</title>
        <authorList>
            <consortium name="The Broad Institute Genomics Platform"/>
            <consortium name="The Broad Institute Genome Sequencing Center for Infectious Disease"/>
            <person name="Wu L."/>
            <person name="Ma J."/>
        </authorList>
    </citation>
    <scope>NUCLEOTIDE SEQUENCE [LARGE SCALE GENOMIC DNA]</scope>
    <source>
        <strain evidence="2">CGMCC 1.16444</strain>
    </source>
</reference>
<accession>A0ABV9Z1N9</accession>
<evidence type="ECO:0000313" key="1">
    <source>
        <dbReference type="EMBL" id="MFC5066791.1"/>
    </source>
</evidence>
<dbReference type="EMBL" id="JBHSJF010000001">
    <property type="protein sequence ID" value="MFC5066791.1"/>
    <property type="molecule type" value="Genomic_DNA"/>
</dbReference>
<proteinExistence type="predicted"/>
<protein>
    <submittedName>
        <fullName evidence="1">Uncharacterized protein</fullName>
    </submittedName>
</protein>
<sequence>MFRILAIVLLAYVFLYPRFANTGPISVIDTRSEQLQRIGGFDPLSDAVAALTRSVRSIAPLDVVARELREAVDG</sequence>
<comment type="caution">
    <text evidence="1">The sequence shown here is derived from an EMBL/GenBank/DDBJ whole genome shotgun (WGS) entry which is preliminary data.</text>
</comment>
<dbReference type="RefSeq" id="WP_114955548.1">
    <property type="nucleotide sequence ID" value="NZ_JBHSJF010000001.1"/>
</dbReference>
<evidence type="ECO:0000313" key="2">
    <source>
        <dbReference type="Proteomes" id="UP001595796"/>
    </source>
</evidence>
<keyword evidence="2" id="KW-1185">Reference proteome</keyword>
<gene>
    <name evidence="1" type="ORF">ACFPFW_02015</name>
</gene>
<organism evidence="1 2">
    <name type="scientific">Flaviflagellibacter deserti</name>
    <dbReference type="NCBI Taxonomy" id="2267266"/>
    <lineage>
        <taxon>Bacteria</taxon>
        <taxon>Pseudomonadati</taxon>
        <taxon>Pseudomonadota</taxon>
        <taxon>Alphaproteobacteria</taxon>
        <taxon>Hyphomicrobiales</taxon>
        <taxon>Flaviflagellibacter</taxon>
    </lineage>
</organism>
<name>A0ABV9Z1N9_9HYPH</name>